<dbReference type="EMBL" id="QBIY01011822">
    <property type="protein sequence ID" value="RXN29101.1"/>
    <property type="molecule type" value="Genomic_DNA"/>
</dbReference>
<keyword evidence="2" id="KW-1185">Reference proteome</keyword>
<dbReference type="Proteomes" id="UP000290572">
    <property type="component" value="Unassembled WGS sequence"/>
</dbReference>
<name>A0A498N887_LABRO</name>
<comment type="caution">
    <text evidence="1">The sequence shown here is derived from an EMBL/GenBank/DDBJ whole genome shotgun (WGS) entry which is preliminary data.</text>
</comment>
<protein>
    <submittedName>
        <fullName evidence="1">Uncharacterized protein</fullName>
    </submittedName>
</protein>
<accession>A0A498N887</accession>
<dbReference type="AlphaFoldDB" id="A0A498N887"/>
<proteinExistence type="predicted"/>
<gene>
    <name evidence="1" type="ORF">ROHU_018830</name>
</gene>
<evidence type="ECO:0000313" key="1">
    <source>
        <dbReference type="EMBL" id="RXN29101.1"/>
    </source>
</evidence>
<evidence type="ECO:0000313" key="2">
    <source>
        <dbReference type="Proteomes" id="UP000290572"/>
    </source>
</evidence>
<reference evidence="1 2" key="1">
    <citation type="submission" date="2018-03" db="EMBL/GenBank/DDBJ databases">
        <title>Draft genome sequence of Rohu Carp (Labeo rohita).</title>
        <authorList>
            <person name="Das P."/>
            <person name="Kushwaha B."/>
            <person name="Joshi C.G."/>
            <person name="Kumar D."/>
            <person name="Nagpure N.S."/>
            <person name="Sahoo L."/>
            <person name="Das S.P."/>
            <person name="Bit A."/>
            <person name="Patnaik S."/>
            <person name="Meher P.K."/>
            <person name="Jayasankar P."/>
            <person name="Koringa P.G."/>
            <person name="Patel N.V."/>
            <person name="Hinsu A.T."/>
            <person name="Kumar R."/>
            <person name="Pandey M."/>
            <person name="Agarwal S."/>
            <person name="Srivastava S."/>
            <person name="Singh M."/>
            <person name="Iquebal M.A."/>
            <person name="Jaiswal S."/>
            <person name="Angadi U.B."/>
            <person name="Kumar N."/>
            <person name="Raza M."/>
            <person name="Shah T.M."/>
            <person name="Rai A."/>
            <person name="Jena J.K."/>
        </authorList>
    </citation>
    <scope>NUCLEOTIDE SEQUENCE [LARGE SCALE GENOMIC DNA]</scope>
    <source>
        <strain evidence="1">DASCIFA01</strain>
        <tissue evidence="1">Testis</tissue>
    </source>
</reference>
<sequence>MTEATCKASALLPMYNTQGTLGDMKIGFKLTAILYYAPRQSFMQIARLLHSYTRSDSHWKRSRTGNEADIGASSGPFPADGFVKAKLANRV</sequence>
<organism evidence="1 2">
    <name type="scientific">Labeo rohita</name>
    <name type="common">Indian major carp</name>
    <name type="synonym">Cyprinus rohita</name>
    <dbReference type="NCBI Taxonomy" id="84645"/>
    <lineage>
        <taxon>Eukaryota</taxon>
        <taxon>Metazoa</taxon>
        <taxon>Chordata</taxon>
        <taxon>Craniata</taxon>
        <taxon>Vertebrata</taxon>
        <taxon>Euteleostomi</taxon>
        <taxon>Actinopterygii</taxon>
        <taxon>Neopterygii</taxon>
        <taxon>Teleostei</taxon>
        <taxon>Ostariophysi</taxon>
        <taxon>Cypriniformes</taxon>
        <taxon>Cyprinidae</taxon>
        <taxon>Labeoninae</taxon>
        <taxon>Labeonini</taxon>
        <taxon>Labeo</taxon>
    </lineage>
</organism>